<reference evidence="1" key="1">
    <citation type="submission" date="2018-09" db="EMBL/GenBank/DDBJ databases">
        <title>whole genome sequence of T. equiperdum IVM-t1 strain.</title>
        <authorList>
            <person name="Suganuma K."/>
        </authorList>
    </citation>
    <scope>NUCLEOTIDE SEQUENCE [LARGE SCALE GENOMIC DNA]</scope>
    <source>
        <strain evidence="1">IVM-t1</strain>
    </source>
</reference>
<comment type="caution">
    <text evidence="1">The sequence shown here is derived from an EMBL/GenBank/DDBJ whole genome shotgun (WGS) entry which is preliminary data.</text>
</comment>
<organism evidence="1">
    <name type="scientific">Trypanosoma brucei equiperdum</name>
    <dbReference type="NCBI Taxonomy" id="630700"/>
    <lineage>
        <taxon>Eukaryota</taxon>
        <taxon>Discoba</taxon>
        <taxon>Euglenozoa</taxon>
        <taxon>Kinetoplastea</taxon>
        <taxon>Metakinetoplastina</taxon>
        <taxon>Trypanosomatida</taxon>
        <taxon>Trypanosomatidae</taxon>
        <taxon>Trypanosoma</taxon>
    </lineage>
</organism>
<dbReference type="AlphaFoldDB" id="A0A3L6L135"/>
<gene>
    <name evidence="1" type="ORF">DPX39_110069000</name>
</gene>
<proteinExistence type="predicted"/>
<dbReference type="EMBL" id="QSBY01000011">
    <property type="protein sequence ID" value="RHW68240.1"/>
    <property type="molecule type" value="Genomic_DNA"/>
</dbReference>
<accession>A0A3L6L135</accession>
<sequence length="186" mass="19842">MAIARTTVTTVLDGLYFADRAVKMTHAAHRGCSFVCTPAILACTCPGTSVAVRLTPLSTGRPPLARMELLGQCAVSLFRAQRLAFHCAGEEGRAQMHELTLKRGDVIAVLGGCELDRDWGSVERTLKSVAHADLEYMAEEMLLELGRGTRRTGGGNGEVVSNSTCVMTVVQDRPSGLLPQPPSCLG</sequence>
<name>A0A3L6L135_9TRYP</name>
<dbReference type="Proteomes" id="UP000266743">
    <property type="component" value="Chromosome 11"/>
</dbReference>
<protein>
    <submittedName>
        <fullName evidence="1">Uncharacterized protein</fullName>
    </submittedName>
</protein>
<evidence type="ECO:0000313" key="1">
    <source>
        <dbReference type="EMBL" id="RHW68240.1"/>
    </source>
</evidence>